<dbReference type="Pfam" id="PF01547">
    <property type="entry name" value="SBP_bac_1"/>
    <property type="match status" value="1"/>
</dbReference>
<dbReference type="AlphaFoldDB" id="A0A8J8MNS5"/>
<dbReference type="PROSITE" id="PS51257">
    <property type="entry name" value="PROKAR_LIPOPROTEIN"/>
    <property type="match status" value="1"/>
</dbReference>
<dbReference type="PANTHER" id="PTHR43649:SF30">
    <property type="entry name" value="ABC TRANSPORTER SUBSTRATE-BINDING PROTEIN"/>
    <property type="match status" value="1"/>
</dbReference>
<dbReference type="EMBL" id="CP058649">
    <property type="protein sequence ID" value="QUI24802.1"/>
    <property type="molecule type" value="Genomic_DNA"/>
</dbReference>
<protein>
    <submittedName>
        <fullName evidence="3">Extracellular solute-binding protein</fullName>
    </submittedName>
</protein>
<evidence type="ECO:0000313" key="4">
    <source>
        <dbReference type="Proteomes" id="UP000683246"/>
    </source>
</evidence>
<evidence type="ECO:0000256" key="2">
    <source>
        <dbReference type="SAM" id="SignalP"/>
    </source>
</evidence>
<gene>
    <name evidence="3" type="ORF">HZI73_21960</name>
</gene>
<keyword evidence="2" id="KW-0732">Signal</keyword>
<proteinExistence type="predicted"/>
<dbReference type="KEGG" id="vpy:HZI73_21960"/>
<name>A0A8J8MNS5_9FIRM</name>
<dbReference type="InterPro" id="IPR006059">
    <property type="entry name" value="SBP"/>
</dbReference>
<reference evidence="3" key="1">
    <citation type="submission" date="2020-07" db="EMBL/GenBank/DDBJ databases">
        <title>Vallitalea pronyensis genome.</title>
        <authorList>
            <person name="Postec A."/>
        </authorList>
    </citation>
    <scope>NUCLEOTIDE SEQUENCE</scope>
    <source>
        <strain evidence="3">FatNI3</strain>
    </source>
</reference>
<organism evidence="3 4">
    <name type="scientific">Vallitalea pronyensis</name>
    <dbReference type="NCBI Taxonomy" id="1348613"/>
    <lineage>
        <taxon>Bacteria</taxon>
        <taxon>Bacillati</taxon>
        <taxon>Bacillota</taxon>
        <taxon>Clostridia</taxon>
        <taxon>Lachnospirales</taxon>
        <taxon>Vallitaleaceae</taxon>
        <taxon>Vallitalea</taxon>
    </lineage>
</organism>
<evidence type="ECO:0000313" key="3">
    <source>
        <dbReference type="EMBL" id="QUI24802.1"/>
    </source>
</evidence>
<dbReference type="RefSeq" id="WP_212695498.1">
    <property type="nucleotide sequence ID" value="NZ_CP058649.1"/>
</dbReference>
<keyword evidence="4" id="KW-1185">Reference proteome</keyword>
<dbReference type="SUPFAM" id="SSF53850">
    <property type="entry name" value="Periplasmic binding protein-like II"/>
    <property type="match status" value="1"/>
</dbReference>
<dbReference type="InterPro" id="IPR050490">
    <property type="entry name" value="Bact_solute-bd_prot1"/>
</dbReference>
<dbReference type="Proteomes" id="UP000683246">
    <property type="component" value="Chromosome"/>
</dbReference>
<feature type="region of interest" description="Disordered" evidence="1">
    <location>
        <begin position="31"/>
        <end position="55"/>
    </location>
</feature>
<evidence type="ECO:0000256" key="1">
    <source>
        <dbReference type="SAM" id="MobiDB-lite"/>
    </source>
</evidence>
<feature type="compositionally biased region" description="Low complexity" evidence="1">
    <location>
        <begin position="31"/>
        <end position="51"/>
    </location>
</feature>
<feature type="chain" id="PRO_5039058858" evidence="2">
    <location>
        <begin position="23"/>
        <end position="465"/>
    </location>
</feature>
<feature type="signal peptide" evidence="2">
    <location>
        <begin position="1"/>
        <end position="22"/>
    </location>
</feature>
<sequence length="465" mass="51628">MKISKKLLSVLMILLLTVSVIAGCGTKNDNNGGSSNEGDAGSNNGQSSGSQTEDGGRKKIVMNLHNFLNNQSFVRAIEEMQTMDKYKNVDVEILDKDEEYETTTPIKLAAGQQMDILAIFNPILQAQWASAGLIVPLDDYIETAGTDFKKDFGGYAESAMNDGKTSIVPHNTTKWVLYYNKKIFDDAGVPYPDPDVPMTWDEYRETAAKLTSGEGGDKIYGALHMTWPMFWYGEAILNLGGGEHFYNEEGLSNIEDPIFSKALEDTYKMQHEAKSIPTQSELVTAKIPPQSFFNGKYGMFMQGPWLLNWAADRETYPRDWDLGIAPLPVDAGTDWKTWGVVGGLAVGVTSEHPQLAYEICMDLVRIAAKYASTEPEAIQTVEQPDLYVTIGEELSGEGLDSETLKKYFLAEKEIFVTEKVTGPNNAKYETVINEEVEKYFVGAQDLETTIKNIKERGNKVIQSDD</sequence>
<accession>A0A8J8MNS5</accession>
<dbReference type="PANTHER" id="PTHR43649">
    <property type="entry name" value="ARABINOSE-BINDING PROTEIN-RELATED"/>
    <property type="match status" value="1"/>
</dbReference>
<dbReference type="Gene3D" id="3.40.190.10">
    <property type="entry name" value="Periplasmic binding protein-like II"/>
    <property type="match status" value="1"/>
</dbReference>